<feature type="transmembrane region" description="Helical" evidence="8">
    <location>
        <begin position="33"/>
        <end position="53"/>
    </location>
</feature>
<keyword evidence="7" id="KW-0325">Glycoprotein</keyword>
<protein>
    <submittedName>
        <fullName evidence="10">SSD domain-containing protein</fullName>
    </submittedName>
</protein>
<dbReference type="OMA" id="EFSFWKG"/>
<dbReference type="GO" id="GO:0018996">
    <property type="term" value="P:molting cycle, collagen and cuticulin-based cuticle"/>
    <property type="evidence" value="ECO:0007669"/>
    <property type="project" value="EnsemblMetazoa"/>
</dbReference>
<evidence type="ECO:0000256" key="2">
    <source>
        <dbReference type="ARBA" id="ARBA00005585"/>
    </source>
</evidence>
<keyword evidence="3" id="KW-1003">Cell membrane</keyword>
<dbReference type="EMBL" id="CMVM020000312">
    <property type="status" value="NOT_ANNOTATED_CDS"/>
    <property type="molecule type" value="Genomic_DNA"/>
</dbReference>
<feature type="transmembrane region" description="Helical" evidence="8">
    <location>
        <begin position="716"/>
        <end position="737"/>
    </location>
</feature>
<keyword evidence="5 8" id="KW-1133">Transmembrane helix</keyword>
<feature type="transmembrane region" description="Helical" evidence="8">
    <location>
        <begin position="686"/>
        <end position="709"/>
    </location>
</feature>
<feature type="transmembrane region" description="Helical" evidence="8">
    <location>
        <begin position="785"/>
        <end position="805"/>
    </location>
</feature>
<dbReference type="InterPro" id="IPR000731">
    <property type="entry name" value="SSD"/>
</dbReference>
<evidence type="ECO:0000313" key="11">
    <source>
        <dbReference type="Proteomes" id="UP000024404"/>
    </source>
</evidence>
<evidence type="ECO:0000256" key="1">
    <source>
        <dbReference type="ARBA" id="ARBA00004651"/>
    </source>
</evidence>
<keyword evidence="11" id="KW-1185">Reference proteome</keyword>
<proteinExistence type="inferred from homology"/>
<organism evidence="10 11">
    <name type="scientific">Onchocerca volvulus</name>
    <dbReference type="NCBI Taxonomy" id="6282"/>
    <lineage>
        <taxon>Eukaryota</taxon>
        <taxon>Metazoa</taxon>
        <taxon>Ecdysozoa</taxon>
        <taxon>Nematoda</taxon>
        <taxon>Chromadorea</taxon>
        <taxon>Rhabditida</taxon>
        <taxon>Spirurina</taxon>
        <taxon>Spiruromorpha</taxon>
        <taxon>Filarioidea</taxon>
        <taxon>Onchocercidae</taxon>
        <taxon>Onchocerca</taxon>
    </lineage>
</organism>
<dbReference type="Gene3D" id="1.20.1640.10">
    <property type="entry name" value="Multidrug efflux transporter AcrB transmembrane domain"/>
    <property type="match status" value="2"/>
</dbReference>
<feature type="transmembrane region" description="Helical" evidence="8">
    <location>
        <begin position="743"/>
        <end position="764"/>
    </location>
</feature>
<dbReference type="GO" id="GO:0005886">
    <property type="term" value="C:plasma membrane"/>
    <property type="evidence" value="ECO:0007669"/>
    <property type="project" value="UniProtKB-SubCell"/>
</dbReference>
<keyword evidence="6 8" id="KW-0472">Membrane</keyword>
<keyword evidence="4 8" id="KW-0812">Transmembrane</keyword>
<dbReference type="PANTHER" id="PTHR10796">
    <property type="entry name" value="PATCHED-RELATED"/>
    <property type="match status" value="1"/>
</dbReference>
<dbReference type="GO" id="GO:0030659">
    <property type="term" value="C:cytoplasmic vesicle membrane"/>
    <property type="evidence" value="ECO:0007669"/>
    <property type="project" value="TreeGrafter"/>
</dbReference>
<evidence type="ECO:0000256" key="6">
    <source>
        <dbReference type="ARBA" id="ARBA00023136"/>
    </source>
</evidence>
<dbReference type="GO" id="GO:0006897">
    <property type="term" value="P:endocytosis"/>
    <property type="evidence" value="ECO:0007669"/>
    <property type="project" value="TreeGrafter"/>
</dbReference>
<reference evidence="10" key="2">
    <citation type="submission" date="2022-06" db="UniProtKB">
        <authorList>
            <consortium name="EnsemblMetazoa"/>
        </authorList>
    </citation>
    <scope>IDENTIFICATION</scope>
</reference>
<dbReference type="Proteomes" id="UP000024404">
    <property type="component" value="Unassembled WGS sequence"/>
</dbReference>
<feature type="transmembrane region" description="Helical" evidence="8">
    <location>
        <begin position="297"/>
        <end position="320"/>
    </location>
</feature>
<dbReference type="PROSITE" id="PS50156">
    <property type="entry name" value="SSD"/>
    <property type="match status" value="1"/>
</dbReference>
<name>A0A8R1TIS5_ONCVO</name>
<comment type="subcellular location">
    <subcellularLocation>
        <location evidence="1">Cell membrane</location>
        <topology evidence="1">Multi-pass membrane protein</topology>
    </subcellularLocation>
</comment>
<evidence type="ECO:0000259" key="9">
    <source>
        <dbReference type="PROSITE" id="PS50156"/>
    </source>
</evidence>
<evidence type="ECO:0000256" key="7">
    <source>
        <dbReference type="ARBA" id="ARBA00023180"/>
    </source>
</evidence>
<evidence type="ECO:0000313" key="10">
    <source>
        <dbReference type="EnsemblMetazoa" id="OVOC10053.1"/>
    </source>
</evidence>
<feature type="transmembrane region" description="Helical" evidence="8">
    <location>
        <begin position="817"/>
        <end position="840"/>
    </location>
</feature>
<dbReference type="AlphaFoldDB" id="A0A8R1TIS5"/>
<sequence>MLSKQNINRDDTIFVQFLKRFFRLIGRNVAAKPYFVIFTCLLITILSSSSIFLSEMTNDITDFTPENARALTELKVYNNFFGHKGDPVTVFVFVTAKDGGSMLRVKHLNETVQLLDAIADDVQIRNEEKNKTLTFSQFCSSFCDANEPVRNVYNGLLINEQYDGTSEQIKLAYPVTTILGQKLRIDDSFYGVEVGEENALLGAQLILLQFRALLQDRDNKNAERYELEITNFLQNYFKSEIIHAVSLSSSFITHEIVDAGLSLLPFTAIGFIVMCLFSAITTSISSILASQFHYNKLLIAIAACISPLLACATALGILLWCGLRFGSILTATPILVLAIGVDDAFLMINHWQQICQDKIFIGPSITITTLTNVLAFTVGVFTSVPEIQVFCLGNASAMLVAFIYQITLFAAIMIVLEGHGLEIEKSENMKHKFEYMKNKILVDLNSTLANLLNKYCATLCTTSFSLFTLAGLLLYWSISLYGAFTINVELKPEHLIKGDSDIAKVLKLRDAYIMPYYAPALIFVDRPGNLNDPKNVQMLNQIAIDFEKLPTSVGRTATKFWLRDYLDFIDAQDRISSDGTAENNLDYEYLDRNSTEISIKQNDLENFLHWTEFRHWDGFMQFDSDENGMEYLKSYFFKISSRADLRKWSNRAKLLNQLRNVTDQYPEHEVYVFDDDAKFLDIIGTLLYQTIQSSIFIVLFMMFVCFLFIPNCIAVIIATFSIISIFIGVFGILSIWGVDLDPIVMSGLIMSIGFSVDIPTHVIYHFFKAGKETTEASLQHCLGAIGFPVLQAALSTLLCVSSLIFSPLHMGHVFVRTMTLVVTIGFIHGVVIIPVLYSILSHIQLPGRKKIIEINNATSSKPVTLSDDKAITQFATDEKLRISIE</sequence>
<dbReference type="PANTHER" id="PTHR10796:SF122">
    <property type="entry name" value="SSD DOMAIN-CONTAINING PROTEIN"/>
    <property type="match status" value="1"/>
</dbReference>
<feature type="transmembrane region" description="Helical" evidence="8">
    <location>
        <begin position="326"/>
        <end position="348"/>
    </location>
</feature>
<accession>A0A8R1TIS5</accession>
<comment type="similarity">
    <text evidence="2">Belongs to the patched family.</text>
</comment>
<evidence type="ECO:0000256" key="5">
    <source>
        <dbReference type="ARBA" id="ARBA00022989"/>
    </source>
</evidence>
<dbReference type="InterPro" id="IPR051697">
    <property type="entry name" value="Patched_domain-protein"/>
</dbReference>
<feature type="transmembrane region" description="Helical" evidence="8">
    <location>
        <begin position="263"/>
        <end position="285"/>
    </location>
</feature>
<dbReference type="FunFam" id="1.20.1640.10:FF:000013">
    <property type="entry name" value="PaTched Related family"/>
    <property type="match status" value="1"/>
</dbReference>
<reference evidence="11" key="1">
    <citation type="submission" date="2013-10" db="EMBL/GenBank/DDBJ databases">
        <title>Genome sequencing of Onchocerca volvulus.</title>
        <authorList>
            <person name="Cotton J."/>
            <person name="Tsai J."/>
            <person name="Stanley E."/>
            <person name="Tracey A."/>
            <person name="Holroyd N."/>
            <person name="Lustigman S."/>
            <person name="Berriman M."/>
        </authorList>
    </citation>
    <scope>NUCLEOTIDE SEQUENCE</scope>
</reference>
<evidence type="ECO:0000256" key="4">
    <source>
        <dbReference type="ARBA" id="ARBA00022692"/>
    </source>
</evidence>
<evidence type="ECO:0000256" key="8">
    <source>
        <dbReference type="SAM" id="Phobius"/>
    </source>
</evidence>
<feature type="domain" description="SSD" evidence="9">
    <location>
        <begin position="270"/>
        <end position="415"/>
    </location>
</feature>
<dbReference type="Pfam" id="PF02460">
    <property type="entry name" value="Patched"/>
    <property type="match status" value="1"/>
</dbReference>
<dbReference type="SUPFAM" id="SSF82866">
    <property type="entry name" value="Multidrug efflux transporter AcrB transmembrane domain"/>
    <property type="match status" value="2"/>
</dbReference>
<feature type="transmembrane region" description="Helical" evidence="8">
    <location>
        <begin position="455"/>
        <end position="478"/>
    </location>
</feature>
<feature type="transmembrane region" description="Helical" evidence="8">
    <location>
        <begin position="387"/>
        <end position="416"/>
    </location>
</feature>
<feature type="transmembrane region" description="Helical" evidence="8">
    <location>
        <begin position="360"/>
        <end position="381"/>
    </location>
</feature>
<dbReference type="EnsemblMetazoa" id="OVOC10053.1">
    <property type="protein sequence ID" value="OVOC10053.1"/>
    <property type="gene ID" value="WBGene00246862"/>
</dbReference>
<dbReference type="InterPro" id="IPR003392">
    <property type="entry name" value="PTHD_SSD"/>
</dbReference>
<evidence type="ECO:0000256" key="3">
    <source>
        <dbReference type="ARBA" id="ARBA00022475"/>
    </source>
</evidence>